<dbReference type="Proteomes" id="UP000183832">
    <property type="component" value="Unassembled WGS sequence"/>
</dbReference>
<accession>A0A1J1ICH3</accession>
<reference evidence="1 2" key="1">
    <citation type="submission" date="2015-04" db="EMBL/GenBank/DDBJ databases">
        <authorList>
            <person name="Syromyatnikov M.Y."/>
            <person name="Popov V.N."/>
        </authorList>
    </citation>
    <scope>NUCLEOTIDE SEQUENCE [LARGE SCALE GENOMIC DNA]</scope>
</reference>
<sequence length="65" mass="7616">MYIEQNCVMLGTSTIEREKLKDLLRSFCVNWKAIKEIKDGRKKKKMAITGCKLQDYLGRDSIFQT</sequence>
<keyword evidence="2" id="KW-1185">Reference proteome</keyword>
<organism evidence="1 2">
    <name type="scientific">Clunio marinus</name>
    <dbReference type="NCBI Taxonomy" id="568069"/>
    <lineage>
        <taxon>Eukaryota</taxon>
        <taxon>Metazoa</taxon>
        <taxon>Ecdysozoa</taxon>
        <taxon>Arthropoda</taxon>
        <taxon>Hexapoda</taxon>
        <taxon>Insecta</taxon>
        <taxon>Pterygota</taxon>
        <taxon>Neoptera</taxon>
        <taxon>Endopterygota</taxon>
        <taxon>Diptera</taxon>
        <taxon>Nematocera</taxon>
        <taxon>Chironomoidea</taxon>
        <taxon>Chironomidae</taxon>
        <taxon>Clunio</taxon>
    </lineage>
</organism>
<name>A0A1J1ICH3_9DIPT</name>
<protein>
    <submittedName>
        <fullName evidence="1">CLUMA_CG011301, isoform A</fullName>
    </submittedName>
</protein>
<proteinExistence type="predicted"/>
<gene>
    <name evidence="1" type="ORF">CLUMA_CG011301</name>
</gene>
<dbReference type="AlphaFoldDB" id="A0A1J1ICH3"/>
<evidence type="ECO:0000313" key="1">
    <source>
        <dbReference type="EMBL" id="CRK97928.1"/>
    </source>
</evidence>
<evidence type="ECO:0000313" key="2">
    <source>
        <dbReference type="Proteomes" id="UP000183832"/>
    </source>
</evidence>
<dbReference type="EMBL" id="CVRI01000047">
    <property type="protein sequence ID" value="CRK97928.1"/>
    <property type="molecule type" value="Genomic_DNA"/>
</dbReference>